<dbReference type="InterPro" id="IPR041492">
    <property type="entry name" value="HAD_2"/>
</dbReference>
<dbReference type="EMBL" id="CP049801">
    <property type="protein sequence ID" value="QIO05122.1"/>
    <property type="molecule type" value="Genomic_DNA"/>
</dbReference>
<dbReference type="NCBIfam" id="TIGR01509">
    <property type="entry name" value="HAD-SF-IA-v3"/>
    <property type="match status" value="1"/>
</dbReference>
<dbReference type="SUPFAM" id="SSF56784">
    <property type="entry name" value="HAD-like"/>
    <property type="match status" value="1"/>
</dbReference>
<dbReference type="Proteomes" id="UP000502297">
    <property type="component" value="Chromosome"/>
</dbReference>
<dbReference type="GO" id="GO:0044281">
    <property type="term" value="P:small molecule metabolic process"/>
    <property type="evidence" value="ECO:0007669"/>
    <property type="project" value="UniProtKB-ARBA"/>
</dbReference>
<dbReference type="NCBIfam" id="TIGR01549">
    <property type="entry name" value="HAD-SF-IA-v1"/>
    <property type="match status" value="1"/>
</dbReference>
<evidence type="ECO:0000256" key="1">
    <source>
        <dbReference type="ARBA" id="ARBA00001946"/>
    </source>
</evidence>
<dbReference type="PANTHER" id="PTHR46470:SF2">
    <property type="entry name" value="GLYCERALDEHYDE 3-PHOSPHATE PHOSPHATASE"/>
    <property type="match status" value="1"/>
</dbReference>
<dbReference type="Pfam" id="PF13419">
    <property type="entry name" value="HAD_2"/>
    <property type="match status" value="1"/>
</dbReference>
<evidence type="ECO:0000313" key="5">
    <source>
        <dbReference type="EMBL" id="QIO05122.1"/>
    </source>
</evidence>
<dbReference type="InterPro" id="IPR006439">
    <property type="entry name" value="HAD-SF_hydro_IA"/>
</dbReference>
<dbReference type="SFLD" id="SFLDS00003">
    <property type="entry name" value="Haloacid_Dehalogenase"/>
    <property type="match status" value="1"/>
</dbReference>
<keyword evidence="3 5" id="KW-0378">Hydrolase</keyword>
<dbReference type="Gene3D" id="3.40.50.1000">
    <property type="entry name" value="HAD superfamily/HAD-like"/>
    <property type="match status" value="1"/>
</dbReference>
<sequence>MMTIKAVLFDLDQTLLDRTTSLKKFLNWQINFYQLVDSDLKNDFIQRFLVLDANGSVWKDRVYAQLIEEFQIMHHSTEILLQSYIQDFNKFCTPFDGVKTTIEALYENGYKLGLISNGKSPFQEHNFYALGLKQYFSSIIVSEAVGLRKPDPRIFHLACEQLKIYPQDAIFVGDNWEADIQGARSSGLQALYFQGGELQHQPQATEKNIINNFSDVLKVIQTLRSQQLESDED</sequence>
<dbReference type="GO" id="GO:0016791">
    <property type="term" value="F:phosphatase activity"/>
    <property type="evidence" value="ECO:0007669"/>
    <property type="project" value="TreeGrafter"/>
</dbReference>
<proteinExistence type="predicted"/>
<keyword evidence="2" id="KW-0479">Metal-binding</keyword>
<dbReference type="Gene3D" id="1.10.150.520">
    <property type="match status" value="1"/>
</dbReference>
<reference evidence="5 6" key="1">
    <citation type="submission" date="2020-03" db="EMBL/GenBank/DDBJ databases">
        <authorList>
            <person name="Zhu W."/>
        </authorList>
    </citation>
    <scope>NUCLEOTIDE SEQUENCE [LARGE SCALE GENOMIC DNA]</scope>
    <source>
        <strain evidence="5 6">323-1</strain>
    </source>
</reference>
<keyword evidence="4" id="KW-0460">Magnesium</keyword>
<keyword evidence="6" id="KW-1185">Reference proteome</keyword>
<comment type="cofactor">
    <cofactor evidence="1">
        <name>Mg(2+)</name>
        <dbReference type="ChEBI" id="CHEBI:18420"/>
    </cofactor>
</comment>
<dbReference type="InterPro" id="IPR051400">
    <property type="entry name" value="HAD-like_hydrolase"/>
</dbReference>
<name>A0A6G8RT60_9GAMM</name>
<dbReference type="PRINTS" id="PR00413">
    <property type="entry name" value="HADHALOGNASE"/>
</dbReference>
<dbReference type="PANTHER" id="PTHR46470">
    <property type="entry name" value="N-ACYLNEURAMINATE-9-PHOSPHATASE"/>
    <property type="match status" value="1"/>
</dbReference>
<dbReference type="AlphaFoldDB" id="A0A6G8RT60"/>
<protein>
    <submittedName>
        <fullName evidence="5">HAD family hydrolase</fullName>
    </submittedName>
</protein>
<evidence type="ECO:0000256" key="3">
    <source>
        <dbReference type="ARBA" id="ARBA00022801"/>
    </source>
</evidence>
<dbReference type="InterPro" id="IPR036412">
    <property type="entry name" value="HAD-like_sf"/>
</dbReference>
<gene>
    <name evidence="5" type="ORF">G8E00_03620</name>
</gene>
<accession>A0A6G8RT60</accession>
<dbReference type="GO" id="GO:0046872">
    <property type="term" value="F:metal ion binding"/>
    <property type="evidence" value="ECO:0007669"/>
    <property type="project" value="UniProtKB-KW"/>
</dbReference>
<dbReference type="RefSeq" id="WP_166222008.1">
    <property type="nucleotide sequence ID" value="NZ_CP049801.1"/>
</dbReference>
<dbReference type="SFLD" id="SFLDG01135">
    <property type="entry name" value="C1.5.6:_HAD__Beta-PGM__Phospha"/>
    <property type="match status" value="1"/>
</dbReference>
<evidence type="ECO:0000256" key="2">
    <source>
        <dbReference type="ARBA" id="ARBA00022723"/>
    </source>
</evidence>
<evidence type="ECO:0000313" key="6">
    <source>
        <dbReference type="Proteomes" id="UP000502297"/>
    </source>
</evidence>
<evidence type="ECO:0000256" key="4">
    <source>
        <dbReference type="ARBA" id="ARBA00022842"/>
    </source>
</evidence>
<organism evidence="5 6">
    <name type="scientific">Acinetobacter shaoyimingii</name>
    <dbReference type="NCBI Taxonomy" id="2715164"/>
    <lineage>
        <taxon>Bacteria</taxon>
        <taxon>Pseudomonadati</taxon>
        <taxon>Pseudomonadota</taxon>
        <taxon>Gammaproteobacteria</taxon>
        <taxon>Moraxellales</taxon>
        <taxon>Moraxellaceae</taxon>
        <taxon>Acinetobacter</taxon>
    </lineage>
</organism>
<dbReference type="SFLD" id="SFLDG01129">
    <property type="entry name" value="C1.5:_HAD__Beta-PGM__Phosphata"/>
    <property type="match status" value="1"/>
</dbReference>
<dbReference type="KEGG" id="asha:G8E00_03620"/>
<dbReference type="InterPro" id="IPR023214">
    <property type="entry name" value="HAD_sf"/>
</dbReference>